<dbReference type="AlphaFoldDB" id="A0AAW1W112"/>
<evidence type="ECO:0000313" key="2">
    <source>
        <dbReference type="Proteomes" id="UP001457282"/>
    </source>
</evidence>
<keyword evidence="2" id="KW-1185">Reference proteome</keyword>
<evidence type="ECO:0000313" key="1">
    <source>
        <dbReference type="EMBL" id="KAK9912874.1"/>
    </source>
</evidence>
<sequence>MARELRLAVEVSMDYRKNNDFVNAEEIQRGIRQVMDHDGDTRKRVKETREMSKRSSLDGWWFFLLFTGAFY</sequence>
<dbReference type="EMBL" id="JBEDUW010000007">
    <property type="protein sequence ID" value="KAK9912874.1"/>
    <property type="molecule type" value="Genomic_DNA"/>
</dbReference>
<organism evidence="1 2">
    <name type="scientific">Rubus argutus</name>
    <name type="common">Southern blackberry</name>
    <dbReference type="NCBI Taxonomy" id="59490"/>
    <lineage>
        <taxon>Eukaryota</taxon>
        <taxon>Viridiplantae</taxon>
        <taxon>Streptophyta</taxon>
        <taxon>Embryophyta</taxon>
        <taxon>Tracheophyta</taxon>
        <taxon>Spermatophyta</taxon>
        <taxon>Magnoliopsida</taxon>
        <taxon>eudicotyledons</taxon>
        <taxon>Gunneridae</taxon>
        <taxon>Pentapetalae</taxon>
        <taxon>rosids</taxon>
        <taxon>fabids</taxon>
        <taxon>Rosales</taxon>
        <taxon>Rosaceae</taxon>
        <taxon>Rosoideae</taxon>
        <taxon>Rosoideae incertae sedis</taxon>
        <taxon>Rubus</taxon>
    </lineage>
</organism>
<dbReference type="Gene3D" id="3.40.50.2000">
    <property type="entry name" value="Glycogen Phosphorylase B"/>
    <property type="match status" value="1"/>
</dbReference>
<proteinExistence type="predicted"/>
<comment type="caution">
    <text evidence="1">The sequence shown here is derived from an EMBL/GenBank/DDBJ whole genome shotgun (WGS) entry which is preliminary data.</text>
</comment>
<protein>
    <submittedName>
        <fullName evidence="1">Uncharacterized protein</fullName>
    </submittedName>
</protein>
<reference evidence="1 2" key="1">
    <citation type="journal article" date="2023" name="G3 (Bethesda)">
        <title>A chromosome-length genome assembly and annotation of blackberry (Rubus argutus, cv. 'Hillquist').</title>
        <authorList>
            <person name="Bruna T."/>
            <person name="Aryal R."/>
            <person name="Dudchenko O."/>
            <person name="Sargent D.J."/>
            <person name="Mead D."/>
            <person name="Buti M."/>
            <person name="Cavallini A."/>
            <person name="Hytonen T."/>
            <person name="Andres J."/>
            <person name="Pham M."/>
            <person name="Weisz D."/>
            <person name="Mascagni F."/>
            <person name="Usai G."/>
            <person name="Natali L."/>
            <person name="Bassil N."/>
            <person name="Fernandez G.E."/>
            <person name="Lomsadze A."/>
            <person name="Armour M."/>
            <person name="Olukolu B."/>
            <person name="Poorten T."/>
            <person name="Britton C."/>
            <person name="Davik J."/>
            <person name="Ashrafi H."/>
            <person name="Aiden E.L."/>
            <person name="Borodovsky M."/>
            <person name="Worthington M."/>
        </authorList>
    </citation>
    <scope>NUCLEOTIDE SEQUENCE [LARGE SCALE GENOMIC DNA]</scope>
    <source>
        <strain evidence="1">PI 553951</strain>
    </source>
</reference>
<accession>A0AAW1W112</accession>
<gene>
    <name evidence="1" type="ORF">M0R45_036708</name>
</gene>
<dbReference type="Proteomes" id="UP001457282">
    <property type="component" value="Unassembled WGS sequence"/>
</dbReference>
<dbReference type="SUPFAM" id="SSF53756">
    <property type="entry name" value="UDP-Glycosyltransferase/glycogen phosphorylase"/>
    <property type="match status" value="1"/>
</dbReference>
<name>A0AAW1W112_RUBAR</name>